<keyword evidence="1 3" id="KW-0145">Chemotaxis</keyword>
<dbReference type="RefSeq" id="WP_284349783.1">
    <property type="nucleotide sequence ID" value="NZ_BRXS01000003.1"/>
</dbReference>
<name>A0AA37Q2S5_9BACT</name>
<evidence type="ECO:0000313" key="6">
    <source>
        <dbReference type="Proteomes" id="UP001161325"/>
    </source>
</evidence>
<comment type="function">
    <text evidence="3">Probably deamidates glutamine residues to glutamate on methyl-accepting chemotaxis receptors (MCPs), playing an important role in chemotaxis.</text>
</comment>
<evidence type="ECO:0000313" key="5">
    <source>
        <dbReference type="EMBL" id="GLC25329.1"/>
    </source>
</evidence>
<dbReference type="AlphaFoldDB" id="A0AA37Q2S5"/>
<gene>
    <name evidence="3" type="primary">cheD</name>
    <name evidence="5" type="ORF">rosag_18420</name>
</gene>
<comment type="caution">
    <text evidence="5">The sequence shown here is derived from an EMBL/GenBank/DDBJ whole genome shotgun (WGS) entry which is preliminary data.</text>
</comment>
<dbReference type="Proteomes" id="UP001161325">
    <property type="component" value="Unassembled WGS sequence"/>
</dbReference>
<dbReference type="InterPro" id="IPR038592">
    <property type="entry name" value="CheD-like_sf"/>
</dbReference>
<evidence type="ECO:0000256" key="4">
    <source>
        <dbReference type="SAM" id="MobiDB-lite"/>
    </source>
</evidence>
<dbReference type="Gene3D" id="3.30.1330.200">
    <property type="match status" value="1"/>
</dbReference>
<keyword evidence="2 3" id="KW-0378">Hydrolase</keyword>
<feature type="compositionally biased region" description="Low complexity" evidence="4">
    <location>
        <begin position="12"/>
        <end position="24"/>
    </location>
</feature>
<dbReference type="PANTHER" id="PTHR35147">
    <property type="entry name" value="CHEMORECEPTOR GLUTAMINE DEAMIDASE CHED-RELATED"/>
    <property type="match status" value="1"/>
</dbReference>
<dbReference type="EMBL" id="BRXS01000003">
    <property type="protein sequence ID" value="GLC25329.1"/>
    <property type="molecule type" value="Genomic_DNA"/>
</dbReference>
<reference evidence="5" key="1">
    <citation type="submission" date="2022-08" db="EMBL/GenBank/DDBJ databases">
        <title>Draft genome sequencing of Roseisolibacter agri AW1220.</title>
        <authorList>
            <person name="Tobiishi Y."/>
            <person name="Tonouchi A."/>
        </authorList>
    </citation>
    <scope>NUCLEOTIDE SEQUENCE</scope>
    <source>
        <strain evidence="5">AW1220</strain>
    </source>
</reference>
<comment type="catalytic activity">
    <reaction evidence="3">
        <text>L-glutaminyl-[protein] + H2O = L-glutamyl-[protein] + NH4(+)</text>
        <dbReference type="Rhea" id="RHEA:16441"/>
        <dbReference type="Rhea" id="RHEA-COMP:10207"/>
        <dbReference type="Rhea" id="RHEA-COMP:10208"/>
        <dbReference type="ChEBI" id="CHEBI:15377"/>
        <dbReference type="ChEBI" id="CHEBI:28938"/>
        <dbReference type="ChEBI" id="CHEBI:29973"/>
        <dbReference type="ChEBI" id="CHEBI:30011"/>
        <dbReference type="EC" id="3.5.1.44"/>
    </reaction>
</comment>
<dbReference type="Pfam" id="PF03975">
    <property type="entry name" value="CheD"/>
    <property type="match status" value="1"/>
</dbReference>
<sequence>MTAPQPARREAPVTPAAPDAAPSPEQGRPLLAIRARDLVVGVADVKLASERGQRLITYALGSCLGIVIHDPVAGVAGLLHAMLPDSTIDRAKAAVNPAMFVDTGVPLLFRESYKLGAKKERIVVKVAGGAHAGATEDADQFQIGKRNFLMLRKLLWKNNVLLQAHDVGGCQTSRTMVVDVATGAVIIRSQGAETSL</sequence>
<dbReference type="InterPro" id="IPR011324">
    <property type="entry name" value="Cytotoxic_necrot_fac-like_cat"/>
</dbReference>
<dbReference type="GO" id="GO:0006935">
    <property type="term" value="P:chemotaxis"/>
    <property type="evidence" value="ECO:0007669"/>
    <property type="project" value="UniProtKB-UniRule"/>
</dbReference>
<proteinExistence type="inferred from homology"/>
<feature type="region of interest" description="Disordered" evidence="4">
    <location>
        <begin position="1"/>
        <end position="26"/>
    </location>
</feature>
<dbReference type="SUPFAM" id="SSF64438">
    <property type="entry name" value="CNF1/YfiH-like putative cysteine hydrolases"/>
    <property type="match status" value="1"/>
</dbReference>
<comment type="similarity">
    <text evidence="3">Belongs to the CheD family.</text>
</comment>
<dbReference type="HAMAP" id="MF_01440">
    <property type="entry name" value="CheD"/>
    <property type="match status" value="1"/>
</dbReference>
<dbReference type="CDD" id="cd16352">
    <property type="entry name" value="CheD"/>
    <property type="match status" value="1"/>
</dbReference>
<dbReference type="GO" id="GO:0050568">
    <property type="term" value="F:protein-glutamine glutaminase activity"/>
    <property type="evidence" value="ECO:0007669"/>
    <property type="project" value="UniProtKB-UniRule"/>
</dbReference>
<evidence type="ECO:0000256" key="3">
    <source>
        <dbReference type="HAMAP-Rule" id="MF_01440"/>
    </source>
</evidence>
<dbReference type="PANTHER" id="PTHR35147:SF1">
    <property type="entry name" value="CHEMORECEPTOR GLUTAMINE DEAMIDASE CHED-RELATED"/>
    <property type="match status" value="1"/>
</dbReference>
<protein>
    <recommendedName>
        <fullName evidence="3">Probable chemoreceptor glutamine deamidase CheD</fullName>
        <ecNumber evidence="3">3.5.1.44</ecNumber>
    </recommendedName>
</protein>
<evidence type="ECO:0000256" key="1">
    <source>
        <dbReference type="ARBA" id="ARBA00022500"/>
    </source>
</evidence>
<dbReference type="InterPro" id="IPR005659">
    <property type="entry name" value="Chemorcpt_Glu_NH3ase_CheD"/>
</dbReference>
<organism evidence="5 6">
    <name type="scientific">Roseisolibacter agri</name>
    <dbReference type="NCBI Taxonomy" id="2014610"/>
    <lineage>
        <taxon>Bacteria</taxon>
        <taxon>Pseudomonadati</taxon>
        <taxon>Gemmatimonadota</taxon>
        <taxon>Gemmatimonadia</taxon>
        <taxon>Gemmatimonadales</taxon>
        <taxon>Gemmatimonadaceae</taxon>
        <taxon>Roseisolibacter</taxon>
    </lineage>
</organism>
<evidence type="ECO:0000256" key="2">
    <source>
        <dbReference type="ARBA" id="ARBA00022801"/>
    </source>
</evidence>
<dbReference type="EC" id="3.5.1.44" evidence="3"/>
<accession>A0AA37Q2S5</accession>
<keyword evidence="6" id="KW-1185">Reference proteome</keyword>